<name>A0A1Y1QWA5_9GAMM</name>
<organism evidence="3 4">
    <name type="scientific">Thiothrix lacustris</name>
    <dbReference type="NCBI Taxonomy" id="525917"/>
    <lineage>
        <taxon>Bacteria</taxon>
        <taxon>Pseudomonadati</taxon>
        <taxon>Pseudomonadota</taxon>
        <taxon>Gammaproteobacteria</taxon>
        <taxon>Thiotrichales</taxon>
        <taxon>Thiotrichaceae</taxon>
        <taxon>Thiothrix</taxon>
    </lineage>
</organism>
<keyword evidence="1" id="KW-0472">Membrane</keyword>
<gene>
    <name evidence="3" type="ORF">BWK73_07660</name>
</gene>
<dbReference type="Proteomes" id="UP000192491">
    <property type="component" value="Unassembled WGS sequence"/>
</dbReference>
<feature type="transmembrane region" description="Helical" evidence="1">
    <location>
        <begin position="122"/>
        <end position="138"/>
    </location>
</feature>
<dbReference type="SUPFAM" id="SSF49879">
    <property type="entry name" value="SMAD/FHA domain"/>
    <property type="match status" value="1"/>
</dbReference>
<feature type="domain" description="FHA" evidence="2">
    <location>
        <begin position="24"/>
        <end position="74"/>
    </location>
</feature>
<dbReference type="InterPro" id="IPR008984">
    <property type="entry name" value="SMAD_FHA_dom_sf"/>
</dbReference>
<dbReference type="AlphaFoldDB" id="A0A1Y1QWA5"/>
<accession>A0A1Y1QWA5</accession>
<protein>
    <recommendedName>
        <fullName evidence="2">FHA domain-containing protein</fullName>
    </recommendedName>
</protein>
<keyword evidence="1" id="KW-0812">Transmembrane</keyword>
<proteinExistence type="predicted"/>
<dbReference type="CDD" id="cd00060">
    <property type="entry name" value="FHA"/>
    <property type="match status" value="1"/>
</dbReference>
<feature type="transmembrane region" description="Helical" evidence="1">
    <location>
        <begin position="249"/>
        <end position="269"/>
    </location>
</feature>
<sequence>MATMILEIHTRGLNQYHRLEQFPVTIGRALDNDVILSDSSVSPYHLRLEQDAEGRVFVHNLSSENGTRLNNHQLGAQPVQVPVPSQLLLGHRRLRLASTAMPVETTHVSRCGGLFTPFCKPLWAALLLLLTVVSLLLNDYLNVATAKEPLFYISGVLPTLLWMSIATLIISGITRLVTPRWEFAPALSVVSLFNLVPMVLQEMSGWLDYFLTSDAPSTWLMTGLSGFVLIPALSYAYVHWVLSQKRLPALGIALVLSALPLGLRAISVLDQVTLANEFSSEPYYHQALSSLNIHANPPLPLETYLQRATAALPAPLTDE</sequence>
<feature type="transmembrane region" description="Helical" evidence="1">
    <location>
        <begin position="220"/>
        <end position="242"/>
    </location>
</feature>
<reference evidence="3 4" key="1">
    <citation type="submission" date="2017-01" db="EMBL/GenBank/DDBJ databases">
        <title>Novel large sulfur bacteria in the metagenomes of groundwater-fed chemosynthetic microbial mats in the Lake Huron basin.</title>
        <authorList>
            <person name="Sharrar A.M."/>
            <person name="Flood B.E."/>
            <person name="Bailey J.V."/>
            <person name="Jones D.S."/>
            <person name="Biddanda B."/>
            <person name="Ruberg S.A."/>
            <person name="Marcus D.N."/>
            <person name="Dick G.J."/>
        </authorList>
    </citation>
    <scope>NUCLEOTIDE SEQUENCE [LARGE SCALE GENOMIC DNA]</scope>
    <source>
        <strain evidence="3">A8</strain>
    </source>
</reference>
<dbReference type="Pfam" id="PF00498">
    <property type="entry name" value="FHA"/>
    <property type="match status" value="1"/>
</dbReference>
<dbReference type="EMBL" id="MTEJ01000018">
    <property type="protein sequence ID" value="OQX15179.1"/>
    <property type="molecule type" value="Genomic_DNA"/>
</dbReference>
<dbReference type="Gene3D" id="2.60.200.20">
    <property type="match status" value="1"/>
</dbReference>
<dbReference type="SMART" id="SM00240">
    <property type="entry name" value="FHA"/>
    <property type="match status" value="1"/>
</dbReference>
<dbReference type="InterPro" id="IPR000253">
    <property type="entry name" value="FHA_dom"/>
</dbReference>
<feature type="transmembrane region" description="Helical" evidence="1">
    <location>
        <begin position="150"/>
        <end position="171"/>
    </location>
</feature>
<dbReference type="PROSITE" id="PS50006">
    <property type="entry name" value="FHA_DOMAIN"/>
    <property type="match status" value="1"/>
</dbReference>
<evidence type="ECO:0000313" key="3">
    <source>
        <dbReference type="EMBL" id="OQX15179.1"/>
    </source>
</evidence>
<evidence type="ECO:0000313" key="4">
    <source>
        <dbReference type="Proteomes" id="UP000192491"/>
    </source>
</evidence>
<keyword evidence="1" id="KW-1133">Transmembrane helix</keyword>
<comment type="caution">
    <text evidence="3">The sequence shown here is derived from an EMBL/GenBank/DDBJ whole genome shotgun (WGS) entry which is preliminary data.</text>
</comment>
<evidence type="ECO:0000256" key="1">
    <source>
        <dbReference type="SAM" id="Phobius"/>
    </source>
</evidence>
<evidence type="ECO:0000259" key="2">
    <source>
        <dbReference type="PROSITE" id="PS50006"/>
    </source>
</evidence>